<comment type="function">
    <text evidence="12">Adenosyl-L-methionine (AdoMet)-dependent tRNA (uracil-O(2)-)-methyltransferase.</text>
</comment>
<evidence type="ECO:0000256" key="5">
    <source>
        <dbReference type="ARBA" id="ARBA00017788"/>
    </source>
</evidence>
<comment type="function">
    <text evidence="1">Probable adenosyl-L-methionine (AdoMet)-dependent tRNA (uracil-O(2)-)-methyltransferase.</text>
</comment>
<evidence type="ECO:0000256" key="2">
    <source>
        <dbReference type="ARBA" id="ARBA00004496"/>
    </source>
</evidence>
<evidence type="ECO:0000313" key="15">
    <source>
        <dbReference type="Proteomes" id="UP000186594"/>
    </source>
</evidence>
<comment type="caution">
    <text evidence="14">The sequence shown here is derived from an EMBL/GenBank/DDBJ whole genome shotgun (WGS) entry which is preliminary data.</text>
</comment>
<dbReference type="EC" id="2.1.1.211" evidence="4 12"/>
<feature type="chain" id="PRO_5012730591" description="tRNA (uracil-O(2)-)-methyltransferase" evidence="13">
    <location>
        <begin position="21"/>
        <end position="436"/>
    </location>
</feature>
<dbReference type="GO" id="GO:0141101">
    <property type="term" value="F:tRNA(Ser) (uridine(44)-2'-O-)-methyltransferase activity"/>
    <property type="evidence" value="ECO:0007669"/>
    <property type="project" value="UniProtKB-EC"/>
</dbReference>
<organism evidence="14 15">
    <name type="scientific">Neolecta irregularis (strain DAH-3)</name>
    <dbReference type="NCBI Taxonomy" id="1198029"/>
    <lineage>
        <taxon>Eukaryota</taxon>
        <taxon>Fungi</taxon>
        <taxon>Dikarya</taxon>
        <taxon>Ascomycota</taxon>
        <taxon>Taphrinomycotina</taxon>
        <taxon>Neolectales</taxon>
        <taxon>Neolectaceae</taxon>
        <taxon>Neolecta</taxon>
    </lineage>
</organism>
<evidence type="ECO:0000256" key="13">
    <source>
        <dbReference type="SAM" id="SignalP"/>
    </source>
</evidence>
<evidence type="ECO:0000256" key="11">
    <source>
        <dbReference type="ARBA" id="ARBA00047957"/>
    </source>
</evidence>
<comment type="catalytic activity">
    <reaction evidence="11 12">
        <text>uridine(44) in tRNA(Ser) + S-adenosyl-L-methionine = 2'-O-methyluridine(44) in tRNA(Ser) + S-adenosyl-L-homocysteine + H(+)</text>
        <dbReference type="Rhea" id="RHEA:43100"/>
        <dbReference type="Rhea" id="RHEA-COMP:10339"/>
        <dbReference type="Rhea" id="RHEA-COMP:10340"/>
        <dbReference type="ChEBI" id="CHEBI:15378"/>
        <dbReference type="ChEBI" id="CHEBI:57856"/>
        <dbReference type="ChEBI" id="CHEBI:59789"/>
        <dbReference type="ChEBI" id="CHEBI:65315"/>
        <dbReference type="ChEBI" id="CHEBI:74478"/>
        <dbReference type="EC" id="2.1.1.211"/>
    </reaction>
</comment>
<dbReference type="AlphaFoldDB" id="A0A1U7LJI3"/>
<protein>
    <recommendedName>
        <fullName evidence="5 12">tRNA (uracil-O(2)-)-methyltransferase</fullName>
        <ecNumber evidence="4 12">2.1.1.211</ecNumber>
    </recommendedName>
</protein>
<dbReference type="GO" id="GO:0005737">
    <property type="term" value="C:cytoplasm"/>
    <property type="evidence" value="ECO:0007669"/>
    <property type="project" value="UniProtKB-SubCell"/>
</dbReference>
<name>A0A1U7LJI3_NEOID</name>
<dbReference type="EMBL" id="LXFE01002711">
    <property type="protein sequence ID" value="OLL22820.1"/>
    <property type="molecule type" value="Genomic_DNA"/>
</dbReference>
<dbReference type="Gene3D" id="3.40.50.150">
    <property type="entry name" value="Vaccinia Virus protein VP39"/>
    <property type="match status" value="1"/>
</dbReference>
<keyword evidence="10 12" id="KW-0819">tRNA processing</keyword>
<reference evidence="14 15" key="1">
    <citation type="submission" date="2016-04" db="EMBL/GenBank/DDBJ databases">
        <title>Evolutionary innovation and constraint leading to complex multicellularity in the Ascomycota.</title>
        <authorList>
            <person name="Cisse O."/>
            <person name="Nguyen A."/>
            <person name="Hewitt D.A."/>
            <person name="Jedd G."/>
            <person name="Stajich J.E."/>
        </authorList>
    </citation>
    <scope>NUCLEOTIDE SEQUENCE [LARGE SCALE GENOMIC DNA]</scope>
    <source>
        <strain evidence="14 15">DAH-3</strain>
    </source>
</reference>
<dbReference type="SUPFAM" id="SSF53335">
    <property type="entry name" value="S-adenosyl-L-methionine-dependent methyltransferases"/>
    <property type="match status" value="1"/>
</dbReference>
<evidence type="ECO:0000256" key="12">
    <source>
        <dbReference type="RuleBase" id="RU368004"/>
    </source>
</evidence>
<comment type="subcellular location">
    <subcellularLocation>
        <location evidence="2 12">Cytoplasm</location>
    </subcellularLocation>
</comment>
<evidence type="ECO:0000256" key="8">
    <source>
        <dbReference type="ARBA" id="ARBA00022679"/>
    </source>
</evidence>
<evidence type="ECO:0000256" key="10">
    <source>
        <dbReference type="ARBA" id="ARBA00022694"/>
    </source>
</evidence>
<keyword evidence="7 12" id="KW-0489">Methyltransferase</keyword>
<gene>
    <name evidence="14" type="ORF">NEOLI_000944</name>
</gene>
<evidence type="ECO:0000256" key="1">
    <source>
        <dbReference type="ARBA" id="ARBA00002778"/>
    </source>
</evidence>
<dbReference type="OMA" id="IREPNIN"/>
<sequence length="436" mass="49569">MANLKTCALFFKLMLETTIGFEPRSYGPNATSPFGDSEWVPMLQHIANYPIEVFDRVIDLLSRHPERNSTNILRADILDDITYLTKIQINGWSIKNLTVRRFIPRNPIVDRSLDQTCTVFTKAGNAERLVILEPHGDAIPFYHPNVKGIAYLYDGETVSLHILPVEEIPAKTERTCYQLLRVLHKFCVSTEAGYIKKFHHDLVVPREVYQDKYQGLKIKYGKEICSRWVEKTDPTKHVFEDLGIAAFLITLWGDTKATWVDLGCGNGLLVHILQREGYEGYGVDFRRRKSWDVYPGDHRQKLILPLEDSFPPGTFFIGNHADQLAPWVPLIAALCPDGQFISIPCCAYSLDGSKYSGPWTGQSKYAGFTNWICSLAERAGWEIEKEYLRIPSTRNIAIIGRQRRQLVSREKILSIISQEGGMTGFSDSVVSKKGHQ</sequence>
<dbReference type="OrthoDB" id="10047021at2759"/>
<evidence type="ECO:0000256" key="9">
    <source>
        <dbReference type="ARBA" id="ARBA00022691"/>
    </source>
</evidence>
<accession>A0A1U7LJI3</accession>
<keyword evidence="8 12" id="KW-0808">Transferase</keyword>
<keyword evidence="13" id="KW-0732">Signal</keyword>
<evidence type="ECO:0000256" key="7">
    <source>
        <dbReference type="ARBA" id="ARBA00022603"/>
    </source>
</evidence>
<dbReference type="STRING" id="1198029.A0A1U7LJI3"/>
<keyword evidence="6 12" id="KW-0963">Cytoplasm</keyword>
<feature type="signal peptide" evidence="13">
    <location>
        <begin position="1"/>
        <end position="20"/>
    </location>
</feature>
<evidence type="ECO:0000313" key="14">
    <source>
        <dbReference type="EMBL" id="OLL22820.1"/>
    </source>
</evidence>
<evidence type="ECO:0000256" key="3">
    <source>
        <dbReference type="ARBA" id="ARBA00009056"/>
    </source>
</evidence>
<dbReference type="Proteomes" id="UP000186594">
    <property type="component" value="Unassembled WGS sequence"/>
</dbReference>
<proteinExistence type="inferred from homology"/>
<keyword evidence="15" id="KW-1185">Reference proteome</keyword>
<keyword evidence="9 12" id="KW-0949">S-adenosyl-L-methionine</keyword>
<dbReference type="InterPro" id="IPR011671">
    <property type="entry name" value="tRNA_uracil_MeTrfase"/>
</dbReference>
<dbReference type="Pfam" id="PF07757">
    <property type="entry name" value="AdoMet_MTase"/>
    <property type="match status" value="1"/>
</dbReference>
<dbReference type="PANTHER" id="PTHR21210">
    <property type="entry name" value="TRNA (URACIL-O(2)-)-METHYLTRANSFERASE-RELATED"/>
    <property type="match status" value="1"/>
</dbReference>
<evidence type="ECO:0000256" key="6">
    <source>
        <dbReference type="ARBA" id="ARBA00022490"/>
    </source>
</evidence>
<dbReference type="InterPro" id="IPR029063">
    <property type="entry name" value="SAM-dependent_MTases_sf"/>
</dbReference>
<comment type="similarity">
    <text evidence="3 12">Belongs to the TRM44 family.</text>
</comment>
<evidence type="ECO:0000256" key="4">
    <source>
        <dbReference type="ARBA" id="ARBA00012795"/>
    </source>
</evidence>
<dbReference type="GO" id="GO:0002128">
    <property type="term" value="P:tRNA nucleoside ribose methylation"/>
    <property type="evidence" value="ECO:0007669"/>
    <property type="project" value="EnsemblFungi"/>
</dbReference>
<dbReference type="PANTHER" id="PTHR21210:SF0">
    <property type="entry name" value="TRNA (URACIL-O(2)-)-METHYLTRANSFERASE-RELATED"/>
    <property type="match status" value="1"/>
</dbReference>